<keyword evidence="8" id="KW-1185">Reference proteome</keyword>
<dbReference type="GO" id="GO:0016363">
    <property type="term" value="C:nuclear matrix"/>
    <property type="evidence" value="ECO:0007669"/>
    <property type="project" value="EnsemblPlants"/>
</dbReference>
<evidence type="ECO:0000256" key="5">
    <source>
        <dbReference type="SAM" id="Coils"/>
    </source>
</evidence>
<dbReference type="OMA" id="REHKEFM"/>
<evidence type="ECO:0000313" key="7">
    <source>
        <dbReference type="EMBL" id="ERN17248.1"/>
    </source>
</evidence>
<dbReference type="PANTHER" id="PTHR31908">
    <property type="entry name" value="PROTEIN CROWDED NUCLEI 4"/>
    <property type="match status" value="1"/>
</dbReference>
<feature type="coiled-coil region" evidence="5">
    <location>
        <begin position="660"/>
        <end position="736"/>
    </location>
</feature>
<feature type="region of interest" description="Disordered" evidence="6">
    <location>
        <begin position="956"/>
        <end position="978"/>
    </location>
</feature>
<feature type="compositionally biased region" description="Low complexity" evidence="6">
    <location>
        <begin position="958"/>
        <end position="971"/>
    </location>
</feature>
<evidence type="ECO:0000256" key="6">
    <source>
        <dbReference type="SAM" id="MobiDB-lite"/>
    </source>
</evidence>
<dbReference type="PANTHER" id="PTHR31908:SF2">
    <property type="entry name" value="PROTEIN CROWDED NUCLEI 4"/>
    <property type="match status" value="1"/>
</dbReference>
<evidence type="ECO:0000256" key="3">
    <source>
        <dbReference type="ARBA" id="ARBA00024186"/>
    </source>
</evidence>
<dbReference type="EMBL" id="KI392384">
    <property type="protein sequence ID" value="ERN17248.1"/>
    <property type="molecule type" value="Genomic_DNA"/>
</dbReference>
<sequence>MLSPRKKENSGTLKSPGSRVSLQGSPSIVNGDEALWTRLREVGLDEETLKQRDKAALISYITKLESEMFDYQYHMGLLILEKKEWTSKYEQIKASADSAEDKYKRDQAALLSALAEAEQREENLQRALGVEKECVASIEKALHEMRAECAETKVAAETKLAEVRCLVEDAQKKLLAVETKQHTVEALQTETSWQHAVAERKLKEVEAREDELRRQQVSLKSEMEAKEKDLLNEKESLRELEKVIQQGQEKLFEGQTLLNQREQCIKERSDRLSRLEKEVQAATVKLQEDLEILKEEKANLCLTSVALTTREEAIVQREVSIDKKEQELLLLQEKLTSREQDEIRRLTIEHQTAIELRESQFEEELHEKHKSFEADLGLQRHALDLRDAELKHQEDLMHKDKHELDLQLSELEEKRKELETGLKSLVEKEQSLDAREKKIEMERNCLEKENQELDVIKKELDVYRNSLENERKQILEEQRKLEVMNNDRKDLLALETKLKEEVDNLRAEKVKILAEADNLATEKEKFEKEWEQIDEKREQLQKEAEWVAEERMELSKFLKTEHEILNLEKDSLREQAKRDADSLCREREAFLSEMEHGHSEWFTRIQRERADFVHDIEMQKREFQKGVDKRNEEIQRYLRERDDTFQLERLREFQYIDAQKELVRKELEGISLEMKKLENERKNIALDREQRDKEWSELKKDIEELQVQREKLKEQRELLHQDREDILKRIEDLKKLEDLKVPSETLMLPEMQSTGLNLNEVKTPANYLVGPCATKAAVEVHADECNENANIGAKSELLEQKESDSDVPTPKSWLKRCAEKLFNTSLEKIVVASNNNYETHFSRHKETGQGPLSFSLRQKSHRTDARRVKTFSLSRSTRPVPDEKNAVLEGPLVREEKDHLQEFDAETNVSAKNGSCNIKSSVFDSERAQTSANNGGECEFLYGRKRSRGYTSIEDADAQFSRKQSKRQQQAPTAEHPRMGTSAELLVHSPVVHPEGANGLKPCSHIPDVREVVDGGPSNGPAKVRGEEGEASGIVLEGLNNSSKKDALESQTSDIEGEKAYEVATQPHDNGVLAAKFDEQIGANSSSPEVTGWTFVMPALFIFAIEAIKVLLTNISLWHRFACADGNLIDVPSGAVALPF</sequence>
<dbReference type="Proteomes" id="UP000017836">
    <property type="component" value="Unassembled WGS sequence"/>
</dbReference>
<evidence type="ECO:0000256" key="2">
    <source>
        <dbReference type="ARBA" id="ARBA00023242"/>
    </source>
</evidence>
<comment type="subcellular location">
    <subcellularLocation>
        <location evidence="3">Nucleus lamina</location>
    </subcellularLocation>
</comment>
<organism evidence="7 8">
    <name type="scientific">Amborella trichopoda</name>
    <dbReference type="NCBI Taxonomy" id="13333"/>
    <lineage>
        <taxon>Eukaryota</taxon>
        <taxon>Viridiplantae</taxon>
        <taxon>Streptophyta</taxon>
        <taxon>Embryophyta</taxon>
        <taxon>Tracheophyta</taxon>
        <taxon>Spermatophyta</taxon>
        <taxon>Magnoliopsida</taxon>
        <taxon>Amborellales</taxon>
        <taxon>Amborellaceae</taxon>
        <taxon>Amborella</taxon>
    </lineage>
</organism>
<gene>
    <name evidence="7" type="ORF">AMTR_s00044p00204550</name>
</gene>
<keyword evidence="1 5" id="KW-0175">Coiled coil</keyword>
<dbReference type="AlphaFoldDB" id="U5DA28"/>
<feature type="coiled-coil region" evidence="5">
    <location>
        <begin position="401"/>
        <end position="593"/>
    </location>
</feature>
<feature type="coiled-coil region" evidence="5">
    <location>
        <begin position="153"/>
        <end position="296"/>
    </location>
</feature>
<feature type="region of interest" description="Disordered" evidence="6">
    <location>
        <begin position="1"/>
        <end position="26"/>
    </location>
</feature>
<dbReference type="Gramene" id="ERN17248">
    <property type="protein sequence ID" value="ERN17248"/>
    <property type="gene ID" value="AMTR_s00044p00204550"/>
</dbReference>
<keyword evidence="2" id="KW-0539">Nucleus</keyword>
<dbReference type="GO" id="GO:1902584">
    <property type="term" value="P:positive regulation of response to water deprivation"/>
    <property type="evidence" value="ECO:0007669"/>
    <property type="project" value="EnsemblPlants"/>
</dbReference>
<evidence type="ECO:0000256" key="1">
    <source>
        <dbReference type="ARBA" id="ARBA00023054"/>
    </source>
</evidence>
<name>U5DA28_AMBTC</name>
<reference evidence="8" key="1">
    <citation type="journal article" date="2013" name="Science">
        <title>The Amborella genome and the evolution of flowering plants.</title>
        <authorList>
            <consortium name="Amborella Genome Project"/>
        </authorList>
    </citation>
    <scope>NUCLEOTIDE SEQUENCE [LARGE SCALE GENOMIC DNA]</scope>
</reference>
<evidence type="ECO:0008006" key="9">
    <source>
        <dbReference type="Google" id="ProtNLM"/>
    </source>
</evidence>
<dbReference type="STRING" id="13333.U5DA28"/>
<proteinExistence type="inferred from homology"/>
<feature type="coiled-coil region" evidence="5">
    <location>
        <begin position="82"/>
        <end position="127"/>
    </location>
</feature>
<dbReference type="HOGENOM" id="CLU_008819_0_0_1"/>
<protein>
    <recommendedName>
        <fullName evidence="9">Nuclear matrix constituent protein 1-like protein</fullName>
    </recommendedName>
</protein>
<accession>U5DA28</accession>
<dbReference type="GO" id="GO:2000280">
    <property type="term" value="P:regulation of root development"/>
    <property type="evidence" value="ECO:0007669"/>
    <property type="project" value="EnsemblPlants"/>
</dbReference>
<dbReference type="InterPro" id="IPR040418">
    <property type="entry name" value="CRWN"/>
</dbReference>
<feature type="compositionally biased region" description="Polar residues" evidence="6">
    <location>
        <begin position="10"/>
        <end position="26"/>
    </location>
</feature>
<comment type="similarity">
    <text evidence="4">Belongs to the CRWN family.</text>
</comment>
<dbReference type="GO" id="GO:0006997">
    <property type="term" value="P:nucleus organization"/>
    <property type="evidence" value="ECO:0007669"/>
    <property type="project" value="InterPro"/>
</dbReference>
<dbReference type="GO" id="GO:0005652">
    <property type="term" value="C:nuclear lamina"/>
    <property type="evidence" value="ECO:0007669"/>
    <property type="project" value="UniProtKB-SubCell"/>
</dbReference>
<dbReference type="eggNOG" id="ENOG502QT60">
    <property type="taxonomic scope" value="Eukaryota"/>
</dbReference>
<evidence type="ECO:0000313" key="8">
    <source>
        <dbReference type="Proteomes" id="UP000017836"/>
    </source>
</evidence>
<evidence type="ECO:0000256" key="4">
    <source>
        <dbReference type="ARBA" id="ARBA00024208"/>
    </source>
</evidence>